<evidence type="ECO:0000313" key="1">
    <source>
        <dbReference type="EMBL" id="GIY26120.1"/>
    </source>
</evidence>
<dbReference type="Proteomes" id="UP001054945">
    <property type="component" value="Unassembled WGS sequence"/>
</dbReference>
<sequence length="216" mass="24492">MIKASESFLPKNHLHEKCQNLQVKQACAGSHKVLPWPEPQYHDDFRTQDFLLIKKRTLPHSIKNNVCMTPLILIVKSCLMKLRINGSWERGDEVTTGLNQPSLHRDTRIMTFHILANVLGNIMTCLFLTHEMHKFIFEILAILGMDCYSTVITFADWCGSSPQKSKVACDEILRGAAAALTLPIPWWRWTWQGAVNMGSNMLPLGSLPLPNLNNIT</sequence>
<accession>A0AAV4S0Q5</accession>
<gene>
    <name evidence="1" type="ORF">CEXT_273371</name>
</gene>
<dbReference type="EMBL" id="BPLR01008629">
    <property type="protein sequence ID" value="GIY26120.1"/>
    <property type="molecule type" value="Genomic_DNA"/>
</dbReference>
<protein>
    <submittedName>
        <fullName evidence="1">Uncharacterized protein</fullName>
    </submittedName>
</protein>
<proteinExistence type="predicted"/>
<comment type="caution">
    <text evidence="1">The sequence shown here is derived from an EMBL/GenBank/DDBJ whole genome shotgun (WGS) entry which is preliminary data.</text>
</comment>
<reference evidence="1 2" key="1">
    <citation type="submission" date="2021-06" db="EMBL/GenBank/DDBJ databases">
        <title>Caerostris extrusa draft genome.</title>
        <authorList>
            <person name="Kono N."/>
            <person name="Arakawa K."/>
        </authorList>
    </citation>
    <scope>NUCLEOTIDE SEQUENCE [LARGE SCALE GENOMIC DNA]</scope>
</reference>
<evidence type="ECO:0000313" key="2">
    <source>
        <dbReference type="Proteomes" id="UP001054945"/>
    </source>
</evidence>
<organism evidence="1 2">
    <name type="scientific">Caerostris extrusa</name>
    <name type="common">Bark spider</name>
    <name type="synonym">Caerostris bankana</name>
    <dbReference type="NCBI Taxonomy" id="172846"/>
    <lineage>
        <taxon>Eukaryota</taxon>
        <taxon>Metazoa</taxon>
        <taxon>Ecdysozoa</taxon>
        <taxon>Arthropoda</taxon>
        <taxon>Chelicerata</taxon>
        <taxon>Arachnida</taxon>
        <taxon>Araneae</taxon>
        <taxon>Araneomorphae</taxon>
        <taxon>Entelegynae</taxon>
        <taxon>Araneoidea</taxon>
        <taxon>Araneidae</taxon>
        <taxon>Caerostris</taxon>
    </lineage>
</organism>
<keyword evidence="2" id="KW-1185">Reference proteome</keyword>
<dbReference type="AlphaFoldDB" id="A0AAV4S0Q5"/>
<name>A0AAV4S0Q5_CAEEX</name>